<reference evidence="4 5" key="1">
    <citation type="submission" date="2015-09" db="EMBL/GenBank/DDBJ databases">
        <authorList>
            <consortium name="Swine Surveillance"/>
        </authorList>
    </citation>
    <scope>NUCLEOTIDE SEQUENCE [LARGE SCALE GENOMIC DNA]</scope>
    <source>
        <strain evidence="4 5">CECT 7557</strain>
    </source>
</reference>
<keyword evidence="2" id="KW-0472">Membrane</keyword>
<dbReference type="Proteomes" id="UP000052022">
    <property type="component" value="Unassembled WGS sequence"/>
</dbReference>
<dbReference type="OrthoDB" id="7876829at2"/>
<evidence type="ECO:0000256" key="3">
    <source>
        <dbReference type="SAM" id="SignalP"/>
    </source>
</evidence>
<evidence type="ECO:0000256" key="2">
    <source>
        <dbReference type="SAM" id="Phobius"/>
    </source>
</evidence>
<keyword evidence="2" id="KW-0812">Transmembrane</keyword>
<evidence type="ECO:0000313" key="5">
    <source>
        <dbReference type="Proteomes" id="UP000052022"/>
    </source>
</evidence>
<feature type="signal peptide" evidence="3">
    <location>
        <begin position="1"/>
        <end position="32"/>
    </location>
</feature>
<proteinExistence type="predicted"/>
<protein>
    <recommendedName>
        <fullName evidence="6">Lectin-like protein BA14k</fullName>
    </recommendedName>
</protein>
<keyword evidence="5" id="KW-1185">Reference proteome</keyword>
<feature type="chain" id="PRO_5006063329" description="Lectin-like protein BA14k" evidence="3">
    <location>
        <begin position="33"/>
        <end position="157"/>
    </location>
</feature>
<accession>A0A0P1GDK3</accession>
<sequence length="157" mass="17992">MPAIRNMHRKFIAVVLAASVAITGFSTAPARADEDVAKFIAGMVALGLIGAAINDAKDDDRKKRKVVRPHSGYGYDQPVRPKPHSVRRYDLPGHCLRNARLRGENRRVLSKRCLKRNYNYTRSLPERCEVIYERKDNYRKGFRPRCLRKHGYRLTAG</sequence>
<organism evidence="4 5">
    <name type="scientific">Tritonibacter multivorans</name>
    <dbReference type="NCBI Taxonomy" id="928856"/>
    <lineage>
        <taxon>Bacteria</taxon>
        <taxon>Pseudomonadati</taxon>
        <taxon>Pseudomonadota</taxon>
        <taxon>Alphaproteobacteria</taxon>
        <taxon>Rhodobacterales</taxon>
        <taxon>Paracoccaceae</taxon>
        <taxon>Tritonibacter</taxon>
    </lineage>
</organism>
<evidence type="ECO:0000256" key="1">
    <source>
        <dbReference type="SAM" id="MobiDB-lite"/>
    </source>
</evidence>
<evidence type="ECO:0008006" key="6">
    <source>
        <dbReference type="Google" id="ProtNLM"/>
    </source>
</evidence>
<keyword evidence="2" id="KW-1133">Transmembrane helix</keyword>
<keyword evidence="3" id="KW-0732">Signal</keyword>
<evidence type="ECO:0000313" key="4">
    <source>
        <dbReference type="EMBL" id="CUH79384.1"/>
    </source>
</evidence>
<name>A0A0P1GDK3_9RHOB</name>
<feature type="transmembrane region" description="Helical" evidence="2">
    <location>
        <begin position="36"/>
        <end position="54"/>
    </location>
</feature>
<dbReference type="RefSeq" id="WP_058290407.1">
    <property type="nucleotide sequence ID" value="NZ_CYSD01000037.1"/>
</dbReference>
<dbReference type="AlphaFoldDB" id="A0A0P1GDK3"/>
<dbReference type="STRING" id="928856.SAMN04488049_101350"/>
<feature type="region of interest" description="Disordered" evidence="1">
    <location>
        <begin position="60"/>
        <end position="79"/>
    </location>
</feature>
<dbReference type="EMBL" id="CYSD01000037">
    <property type="protein sequence ID" value="CUH79384.1"/>
    <property type="molecule type" value="Genomic_DNA"/>
</dbReference>
<gene>
    <name evidence="4" type="ORF">TRM7557_02368</name>
</gene>